<dbReference type="AlphaFoldDB" id="A0A7T8KEU1"/>
<name>A0A7T8KEU1_CALRO</name>
<reference evidence="2" key="1">
    <citation type="submission" date="2021-01" db="EMBL/GenBank/DDBJ databases">
        <title>Caligus Genome Assembly.</title>
        <authorList>
            <person name="Gallardo-Escarate C."/>
        </authorList>
    </citation>
    <scope>NUCLEOTIDE SEQUENCE [LARGE SCALE GENOMIC DNA]</scope>
</reference>
<gene>
    <name evidence="1" type="ORF">FKW44_007485</name>
</gene>
<dbReference type="OrthoDB" id="10266039at2759"/>
<sequence>MSLQEENKRLHCLNTKLHEKNHFLSLKQAEIQELIDAKEVKSEELLNKVDDLEYEFGKCRMRNEKLEAALMETQVREGNKQISIPHKQCPFELNHAFVIKISKTHLTRGLQFNSIKLLFL</sequence>
<protein>
    <submittedName>
        <fullName evidence="1">E3 ubiquitinprotein ligase Bre1like</fullName>
    </submittedName>
</protein>
<evidence type="ECO:0000313" key="2">
    <source>
        <dbReference type="Proteomes" id="UP000595437"/>
    </source>
</evidence>
<accession>A0A7T8KEU1</accession>
<dbReference type="Proteomes" id="UP000595437">
    <property type="component" value="Chromosome 5"/>
</dbReference>
<organism evidence="1 2">
    <name type="scientific">Caligus rogercresseyi</name>
    <name type="common">Sea louse</name>
    <dbReference type="NCBI Taxonomy" id="217165"/>
    <lineage>
        <taxon>Eukaryota</taxon>
        <taxon>Metazoa</taxon>
        <taxon>Ecdysozoa</taxon>
        <taxon>Arthropoda</taxon>
        <taxon>Crustacea</taxon>
        <taxon>Multicrustacea</taxon>
        <taxon>Hexanauplia</taxon>
        <taxon>Copepoda</taxon>
        <taxon>Siphonostomatoida</taxon>
        <taxon>Caligidae</taxon>
        <taxon>Caligus</taxon>
    </lineage>
</organism>
<keyword evidence="2" id="KW-1185">Reference proteome</keyword>
<proteinExistence type="predicted"/>
<dbReference type="EMBL" id="CP045894">
    <property type="protein sequence ID" value="QQP54601.1"/>
    <property type="molecule type" value="Genomic_DNA"/>
</dbReference>
<evidence type="ECO:0000313" key="1">
    <source>
        <dbReference type="EMBL" id="QQP54601.1"/>
    </source>
</evidence>